<evidence type="ECO:0000256" key="2">
    <source>
        <dbReference type="ARBA" id="ARBA00008729"/>
    </source>
</evidence>
<keyword evidence="13" id="KW-1185">Reference proteome</keyword>
<evidence type="ECO:0000256" key="8">
    <source>
        <dbReference type="ARBA" id="ARBA00023204"/>
    </source>
</evidence>
<evidence type="ECO:0000256" key="10">
    <source>
        <dbReference type="ARBA" id="ARBA00033234"/>
    </source>
</evidence>
<dbReference type="InterPro" id="IPR018468">
    <property type="entry name" value="SFR1/Mei5"/>
</dbReference>
<protein>
    <recommendedName>
        <fullName evidence="3">Swi5-dependent recombination DNA repair protein 1 homolog</fullName>
    </recommendedName>
    <alternativeName>
        <fullName evidence="10">Meiosis protein 5 homolog</fullName>
    </alternativeName>
</protein>
<keyword evidence="9" id="KW-0539">Nucleus</keyword>
<evidence type="ECO:0000256" key="5">
    <source>
        <dbReference type="ARBA" id="ARBA00023015"/>
    </source>
</evidence>
<evidence type="ECO:0000256" key="7">
    <source>
        <dbReference type="ARBA" id="ARBA00023163"/>
    </source>
</evidence>
<dbReference type="Proteomes" id="UP000228934">
    <property type="component" value="Unassembled WGS sequence"/>
</dbReference>
<evidence type="ECO:0000313" key="12">
    <source>
        <dbReference type="EMBL" id="PIO15408.1"/>
    </source>
</evidence>
<keyword evidence="6 11" id="KW-0175">Coiled coil</keyword>
<reference evidence="13" key="1">
    <citation type="journal article" date="2017" name="Nat. Commun.">
        <title>The North American bullfrog draft genome provides insight into hormonal regulation of long noncoding RNA.</title>
        <authorList>
            <person name="Hammond S.A."/>
            <person name="Warren R.L."/>
            <person name="Vandervalk B.P."/>
            <person name="Kucuk E."/>
            <person name="Khan H."/>
            <person name="Gibb E.A."/>
            <person name="Pandoh P."/>
            <person name="Kirk H."/>
            <person name="Zhao Y."/>
            <person name="Jones M."/>
            <person name="Mungall A.J."/>
            <person name="Coope R."/>
            <person name="Pleasance S."/>
            <person name="Moore R.A."/>
            <person name="Holt R.A."/>
            <person name="Round J.M."/>
            <person name="Ohora S."/>
            <person name="Walle B.V."/>
            <person name="Veldhoen N."/>
            <person name="Helbing C.C."/>
            <person name="Birol I."/>
        </authorList>
    </citation>
    <scope>NUCLEOTIDE SEQUENCE [LARGE SCALE GENOMIC DNA]</scope>
</reference>
<dbReference type="PANTHER" id="PTHR28643">
    <property type="entry name" value="SWI5-DEPENDENT RECOMBINATION DNA REPAIR PROTEIN 1 HOMOLOG"/>
    <property type="match status" value="1"/>
</dbReference>
<dbReference type="OrthoDB" id="10051617at2759"/>
<sequence length="193" mass="22079">MSKLLATKPMSATLRERLRKMRRSFTSSCTVAKRLKIDCEESDTPSLCASNPAPTQDAQGSAIAHTHTVVSSVDTSLSECLPSVEVSTPTTPRYTSHQDLLQEKRKLLKRVEEKEEILRRLKMVKLYRSKNNLTELQSLLEKWRKGSQLLLYELQSALTTENKKISLTQLIESYGLDEKLLCYNRTEEDFEEP</sequence>
<comment type="similarity">
    <text evidence="2">Belongs to the SFR1/MEI5 family.</text>
</comment>
<evidence type="ECO:0000256" key="6">
    <source>
        <dbReference type="ARBA" id="ARBA00023054"/>
    </source>
</evidence>
<evidence type="ECO:0000256" key="11">
    <source>
        <dbReference type="SAM" id="Coils"/>
    </source>
</evidence>
<feature type="coiled-coil region" evidence="11">
    <location>
        <begin position="94"/>
        <end position="124"/>
    </location>
</feature>
<dbReference type="GO" id="GO:0003713">
    <property type="term" value="F:transcription coactivator activity"/>
    <property type="evidence" value="ECO:0007669"/>
    <property type="project" value="InterPro"/>
</dbReference>
<gene>
    <name evidence="12" type="ORF">AB205_0082140</name>
</gene>
<organism evidence="12 13">
    <name type="scientific">Aquarana catesbeiana</name>
    <name type="common">American bullfrog</name>
    <name type="synonym">Rana catesbeiana</name>
    <dbReference type="NCBI Taxonomy" id="8400"/>
    <lineage>
        <taxon>Eukaryota</taxon>
        <taxon>Metazoa</taxon>
        <taxon>Chordata</taxon>
        <taxon>Craniata</taxon>
        <taxon>Vertebrata</taxon>
        <taxon>Euteleostomi</taxon>
        <taxon>Amphibia</taxon>
        <taxon>Batrachia</taxon>
        <taxon>Anura</taxon>
        <taxon>Neobatrachia</taxon>
        <taxon>Ranoidea</taxon>
        <taxon>Ranidae</taxon>
        <taxon>Aquarana</taxon>
    </lineage>
</organism>
<keyword evidence="7" id="KW-0804">Transcription</keyword>
<proteinExistence type="inferred from homology"/>
<evidence type="ECO:0000256" key="3">
    <source>
        <dbReference type="ARBA" id="ARBA00014688"/>
    </source>
</evidence>
<evidence type="ECO:0000256" key="9">
    <source>
        <dbReference type="ARBA" id="ARBA00023242"/>
    </source>
</evidence>
<dbReference type="GO" id="GO:0032798">
    <property type="term" value="C:Swi5-Sfr1 complex"/>
    <property type="evidence" value="ECO:0007669"/>
    <property type="project" value="InterPro"/>
</dbReference>
<evidence type="ECO:0000313" key="13">
    <source>
        <dbReference type="Proteomes" id="UP000228934"/>
    </source>
</evidence>
<dbReference type="EMBL" id="KV982236">
    <property type="protein sequence ID" value="PIO15408.1"/>
    <property type="molecule type" value="Genomic_DNA"/>
</dbReference>
<comment type="subcellular location">
    <subcellularLocation>
        <location evidence="1">Nucleus</location>
    </subcellularLocation>
</comment>
<evidence type="ECO:0000256" key="4">
    <source>
        <dbReference type="ARBA" id="ARBA00022763"/>
    </source>
</evidence>
<accession>A0A2G9QIE4</accession>
<keyword evidence="5" id="KW-0805">Transcription regulation</keyword>
<dbReference type="GO" id="GO:0000724">
    <property type="term" value="P:double-strand break repair via homologous recombination"/>
    <property type="evidence" value="ECO:0007669"/>
    <property type="project" value="InterPro"/>
</dbReference>
<dbReference type="InterPro" id="IPR042429">
    <property type="entry name" value="SFR1"/>
</dbReference>
<dbReference type="AlphaFoldDB" id="A0A2G9QIE4"/>
<evidence type="ECO:0000256" key="1">
    <source>
        <dbReference type="ARBA" id="ARBA00004123"/>
    </source>
</evidence>
<keyword evidence="4" id="KW-0227">DNA damage</keyword>
<name>A0A2G9QIE4_AQUCT</name>
<dbReference type="PANTHER" id="PTHR28643:SF1">
    <property type="entry name" value="SWI5-DEPENDENT RECOMBINATION DNA REPAIR PROTEIN 1 HOMOLOG"/>
    <property type="match status" value="1"/>
</dbReference>
<dbReference type="Pfam" id="PF10376">
    <property type="entry name" value="Mei5"/>
    <property type="match status" value="1"/>
</dbReference>
<keyword evidence="8" id="KW-0234">DNA repair</keyword>